<comment type="caution">
    <text evidence="1">The sequence shown here is derived from an EMBL/GenBank/DDBJ whole genome shotgun (WGS) entry which is preliminary data.</text>
</comment>
<reference evidence="1 2" key="1">
    <citation type="submission" date="2018-05" db="EMBL/GenBank/DDBJ databases">
        <title>Amnibacterium sp. M8JJ-5, whole genome shotgun sequence.</title>
        <authorList>
            <person name="Tuo L."/>
        </authorList>
    </citation>
    <scope>NUCLEOTIDE SEQUENCE [LARGE SCALE GENOMIC DNA]</scope>
    <source>
        <strain evidence="1 2">M8JJ-5</strain>
    </source>
</reference>
<keyword evidence="2" id="KW-1185">Reference proteome</keyword>
<dbReference type="EMBL" id="QEOP01000001">
    <property type="protein sequence ID" value="PVZ95581.1"/>
    <property type="molecule type" value="Genomic_DNA"/>
</dbReference>
<name>A0A2V1HTB9_9MICO</name>
<accession>A0A2V1HTB9</accession>
<dbReference type="Proteomes" id="UP000244893">
    <property type="component" value="Unassembled WGS sequence"/>
</dbReference>
<protein>
    <submittedName>
        <fullName evidence="1">Uncharacterized protein</fullName>
    </submittedName>
</protein>
<proteinExistence type="predicted"/>
<organism evidence="1 2">
    <name type="scientific">Amnibacterium flavum</name>
    <dbReference type="NCBI Taxonomy" id="2173173"/>
    <lineage>
        <taxon>Bacteria</taxon>
        <taxon>Bacillati</taxon>
        <taxon>Actinomycetota</taxon>
        <taxon>Actinomycetes</taxon>
        <taxon>Micrococcales</taxon>
        <taxon>Microbacteriaceae</taxon>
        <taxon>Amnibacterium</taxon>
    </lineage>
</organism>
<dbReference type="OrthoDB" id="3784033at2"/>
<evidence type="ECO:0000313" key="1">
    <source>
        <dbReference type="EMBL" id="PVZ95581.1"/>
    </source>
</evidence>
<sequence length="292" mass="30195">MTDARGAARPLRLATVARAGASLALAVAWGGLVAGCAQSSAVLPGDLRVEVLQNRTDYAAGRMQVRVINASDEDVVVSEVAYNDPRFESDAVWTGDSEVRGGITRDLPVQIPVAICPPGVGSGTARLTFAVADRDGVATVEVTDPLEMVGRVTEEQCSAAAVASAAEVAFGASVEFSGSGADEVALVPLTVSTISDVDVTVDSVGSTVLLQPEGGADSWPLDQRIPGESTSTIVLPVVPARCDPHAVAEDKVGTRFPLTMTVGDQTSEITLVMPSEVRALVFEYIGRRCGSA</sequence>
<dbReference type="AlphaFoldDB" id="A0A2V1HTB9"/>
<dbReference type="RefSeq" id="WP_116755316.1">
    <property type="nucleotide sequence ID" value="NZ_JBHUEX010000001.1"/>
</dbReference>
<evidence type="ECO:0000313" key="2">
    <source>
        <dbReference type="Proteomes" id="UP000244893"/>
    </source>
</evidence>
<gene>
    <name evidence="1" type="ORF">DDQ50_03540</name>
</gene>